<sequence length="256" mass="28480">MSEVHATLPFMTELAYMVREDWGQNGTAMEPQSAVIRDWLGAPPYVFATGDAKKYQSSNSADREFVDFIAPAVADRRVVNFSDLRQLRNGAKSLSQALVILHPYKEQDCELLREIVDAGTVVRMFVIVWSPRDMVRTWLDGIGATNLHTDAAQAGPDAVQLDAAKCWASEQYNGLSSGNGKDAVVQLLRVFTAAGYPLDADTWLRAFFAAGGEFDEAEKVAKLIKEMQQGVKHRIKERYRPEILSVLRERAAELAT</sequence>
<evidence type="ECO:0000313" key="2">
    <source>
        <dbReference type="Proteomes" id="UP000636956"/>
    </source>
</evidence>
<dbReference type="EMBL" id="BMMD01000029">
    <property type="protein sequence ID" value="GGJ92593.1"/>
    <property type="molecule type" value="Genomic_DNA"/>
</dbReference>
<name>A0A917PUS3_9MICO</name>
<dbReference type="AlphaFoldDB" id="A0A917PUS3"/>
<comment type="caution">
    <text evidence="1">The sequence shown here is derived from an EMBL/GenBank/DDBJ whole genome shotgun (WGS) entry which is preliminary data.</text>
</comment>
<dbReference type="Proteomes" id="UP000636956">
    <property type="component" value="Unassembled WGS sequence"/>
</dbReference>
<proteinExistence type="predicted"/>
<organism evidence="1 2">
    <name type="scientific">Agromyces bauzanensis</name>
    <dbReference type="NCBI Taxonomy" id="1308924"/>
    <lineage>
        <taxon>Bacteria</taxon>
        <taxon>Bacillati</taxon>
        <taxon>Actinomycetota</taxon>
        <taxon>Actinomycetes</taxon>
        <taxon>Micrococcales</taxon>
        <taxon>Microbacteriaceae</taxon>
        <taxon>Agromyces</taxon>
    </lineage>
</organism>
<gene>
    <name evidence="1" type="ORF">GCM10011372_33900</name>
</gene>
<evidence type="ECO:0000313" key="1">
    <source>
        <dbReference type="EMBL" id="GGJ92593.1"/>
    </source>
</evidence>
<keyword evidence="2" id="KW-1185">Reference proteome</keyword>
<protein>
    <submittedName>
        <fullName evidence="1">Uncharacterized protein</fullName>
    </submittedName>
</protein>
<reference evidence="1" key="1">
    <citation type="journal article" date="2014" name="Int. J. Syst. Evol. Microbiol.">
        <title>Complete genome sequence of Corynebacterium casei LMG S-19264T (=DSM 44701T), isolated from a smear-ripened cheese.</title>
        <authorList>
            <consortium name="US DOE Joint Genome Institute (JGI-PGF)"/>
            <person name="Walter F."/>
            <person name="Albersmeier A."/>
            <person name="Kalinowski J."/>
            <person name="Ruckert C."/>
        </authorList>
    </citation>
    <scope>NUCLEOTIDE SEQUENCE</scope>
    <source>
        <strain evidence="1">CGMCC 1.8984</strain>
    </source>
</reference>
<accession>A0A917PUS3</accession>
<reference evidence="1" key="2">
    <citation type="submission" date="2020-09" db="EMBL/GenBank/DDBJ databases">
        <authorList>
            <person name="Sun Q."/>
            <person name="Zhou Y."/>
        </authorList>
    </citation>
    <scope>NUCLEOTIDE SEQUENCE</scope>
    <source>
        <strain evidence="1">CGMCC 1.8984</strain>
    </source>
</reference>